<name>A0A0C1MYZ0_9RICK</name>
<dbReference type="AlphaFoldDB" id="A0A0C1MYZ0"/>
<organism evidence="1 2">
    <name type="scientific">Candidatus Jidaibacter acanthamoebae</name>
    <dbReference type="NCBI Taxonomy" id="86105"/>
    <lineage>
        <taxon>Bacteria</taxon>
        <taxon>Pseudomonadati</taxon>
        <taxon>Pseudomonadota</taxon>
        <taxon>Alphaproteobacteria</taxon>
        <taxon>Rickettsiales</taxon>
        <taxon>Candidatus Midichloriaceae</taxon>
        <taxon>Candidatus Jidaibacter</taxon>
    </lineage>
</organism>
<proteinExistence type="predicted"/>
<accession>A0A0C1MYZ0</accession>
<reference evidence="1 2" key="1">
    <citation type="submission" date="2014-11" db="EMBL/GenBank/DDBJ databases">
        <title>A Rickettsiales Symbiont of Amoebae With Ancient Features.</title>
        <authorList>
            <person name="Schulz F."/>
            <person name="Martijn J."/>
            <person name="Wascher F."/>
            <person name="Kostanjsek R."/>
            <person name="Ettema T.J."/>
            <person name="Horn M."/>
        </authorList>
    </citation>
    <scope>NUCLEOTIDE SEQUENCE [LARGE SCALE GENOMIC DNA]</scope>
    <source>
        <strain evidence="1 2">UWC36</strain>
    </source>
</reference>
<dbReference type="EMBL" id="JSWE01000113">
    <property type="protein sequence ID" value="KIE05181.1"/>
    <property type="molecule type" value="Genomic_DNA"/>
</dbReference>
<protein>
    <submittedName>
        <fullName evidence="1">Uncharacterized protein</fullName>
    </submittedName>
</protein>
<dbReference type="RefSeq" id="WP_039456754.1">
    <property type="nucleotide sequence ID" value="NZ_JSWE01000113.1"/>
</dbReference>
<evidence type="ECO:0000313" key="2">
    <source>
        <dbReference type="Proteomes" id="UP000031258"/>
    </source>
</evidence>
<dbReference type="Proteomes" id="UP000031258">
    <property type="component" value="Unassembled WGS sequence"/>
</dbReference>
<gene>
    <name evidence="1" type="ORF">NF27_EM00070</name>
</gene>
<keyword evidence="2" id="KW-1185">Reference proteome</keyword>
<evidence type="ECO:0000313" key="1">
    <source>
        <dbReference type="EMBL" id="KIE05181.1"/>
    </source>
</evidence>
<comment type="caution">
    <text evidence="1">The sequence shown here is derived from an EMBL/GenBank/DDBJ whole genome shotgun (WGS) entry which is preliminary data.</text>
</comment>
<sequence length="212" mass="24614">MFNPAKLIELREKIQEKAKKYYITNIAIAATDPELMDYPFQFIGDYENSNQAFPSPEEHKGFLSFLQTTLSHVGISFNIRSKLVELVNYDEGYQYIFDTTIPLNELEITDSFKDQFQKRKNRADEERVKNLESTEIKKRKANLIEESIPQTQEENSGMVFSQQIFRSENVGNVGVLWADKVRGEKRSRVNIDENGIVAQIRIKEYSSFTHVS</sequence>